<evidence type="ECO:0000313" key="3">
    <source>
        <dbReference type="EMBL" id="RCN30205.1"/>
    </source>
</evidence>
<gene>
    <name evidence="3" type="ORF">ANCCAN_24032</name>
</gene>
<sequence>MARGSTPSANAALAASPAAKPEDPGPGFDAGRGRGSRPALPTVDPYGDLVRDLPTFKFEGEEEEAFNAWYARYDLIIDDRGKALTVDRKRNLIVEKLDKATYKTYSEHVLPLKPQEIDLANTISNLRKLFGPKKTLICRRYEFLQSKCLPLIGAYLPYREYGNMIKRKFEDASMKDVDSDSSKCLFFLSGLTDPFSFQNAPTTSESVELTEGI</sequence>
<accession>A0A368FHB5</accession>
<dbReference type="OrthoDB" id="5856365at2759"/>
<evidence type="ECO:0000256" key="1">
    <source>
        <dbReference type="SAM" id="MobiDB-lite"/>
    </source>
</evidence>
<dbReference type="InterPro" id="IPR055510">
    <property type="entry name" value="DUF7083"/>
</dbReference>
<feature type="compositionally biased region" description="Low complexity" evidence="1">
    <location>
        <begin position="1"/>
        <end position="19"/>
    </location>
</feature>
<organism evidence="3 4">
    <name type="scientific">Ancylostoma caninum</name>
    <name type="common">Dog hookworm</name>
    <dbReference type="NCBI Taxonomy" id="29170"/>
    <lineage>
        <taxon>Eukaryota</taxon>
        <taxon>Metazoa</taxon>
        <taxon>Ecdysozoa</taxon>
        <taxon>Nematoda</taxon>
        <taxon>Chromadorea</taxon>
        <taxon>Rhabditida</taxon>
        <taxon>Rhabditina</taxon>
        <taxon>Rhabditomorpha</taxon>
        <taxon>Strongyloidea</taxon>
        <taxon>Ancylostomatidae</taxon>
        <taxon>Ancylostomatinae</taxon>
        <taxon>Ancylostoma</taxon>
    </lineage>
</organism>
<protein>
    <recommendedName>
        <fullName evidence="2">DUF7083 domain-containing protein</fullName>
    </recommendedName>
</protein>
<dbReference type="EMBL" id="JOJR01001628">
    <property type="protein sequence ID" value="RCN30205.1"/>
    <property type="molecule type" value="Genomic_DNA"/>
</dbReference>
<feature type="domain" description="DUF7083" evidence="2">
    <location>
        <begin position="47"/>
        <end position="133"/>
    </location>
</feature>
<comment type="caution">
    <text evidence="3">The sequence shown here is derived from an EMBL/GenBank/DDBJ whole genome shotgun (WGS) entry which is preliminary data.</text>
</comment>
<dbReference type="Pfam" id="PF23309">
    <property type="entry name" value="DUF7083"/>
    <property type="match status" value="1"/>
</dbReference>
<proteinExistence type="predicted"/>
<name>A0A368FHB5_ANCCA</name>
<dbReference type="STRING" id="29170.A0A368FHB5"/>
<dbReference type="AlphaFoldDB" id="A0A368FHB5"/>
<feature type="region of interest" description="Disordered" evidence="1">
    <location>
        <begin position="1"/>
        <end position="43"/>
    </location>
</feature>
<keyword evidence="4" id="KW-1185">Reference proteome</keyword>
<evidence type="ECO:0000313" key="4">
    <source>
        <dbReference type="Proteomes" id="UP000252519"/>
    </source>
</evidence>
<dbReference type="Proteomes" id="UP000252519">
    <property type="component" value="Unassembled WGS sequence"/>
</dbReference>
<evidence type="ECO:0000259" key="2">
    <source>
        <dbReference type="Pfam" id="PF23309"/>
    </source>
</evidence>
<reference evidence="3 4" key="1">
    <citation type="submission" date="2014-10" db="EMBL/GenBank/DDBJ databases">
        <title>Draft genome of the hookworm Ancylostoma caninum.</title>
        <authorList>
            <person name="Mitreva M."/>
        </authorList>
    </citation>
    <scope>NUCLEOTIDE SEQUENCE [LARGE SCALE GENOMIC DNA]</scope>
    <source>
        <strain evidence="3 4">Baltimore</strain>
    </source>
</reference>